<protein>
    <submittedName>
        <fullName evidence="1">Uncharacterized protein</fullName>
    </submittedName>
</protein>
<organism evidence="1 2">
    <name type="scientific">Mucilaginibacter mali</name>
    <dbReference type="NCBI Taxonomy" id="2740462"/>
    <lineage>
        <taxon>Bacteria</taxon>
        <taxon>Pseudomonadati</taxon>
        <taxon>Bacteroidota</taxon>
        <taxon>Sphingobacteriia</taxon>
        <taxon>Sphingobacteriales</taxon>
        <taxon>Sphingobacteriaceae</taxon>
        <taxon>Mucilaginibacter</taxon>
    </lineage>
</organism>
<name>A0A7D4UBT2_9SPHI</name>
<reference evidence="1 2" key="1">
    <citation type="submission" date="2020-05" db="EMBL/GenBank/DDBJ databases">
        <title>Mucilaginibacter mali sp. nov.</title>
        <authorList>
            <person name="Kim H.S."/>
            <person name="Lee K.C."/>
            <person name="Suh M.K."/>
            <person name="Kim J.-S."/>
            <person name="Han K.-I."/>
            <person name="Eom M.K."/>
            <person name="Shin Y.K."/>
            <person name="Lee J.-S."/>
        </authorList>
    </citation>
    <scope>NUCLEOTIDE SEQUENCE [LARGE SCALE GENOMIC DNA]</scope>
    <source>
        <strain evidence="1 2">G2-14</strain>
    </source>
</reference>
<evidence type="ECO:0000313" key="1">
    <source>
        <dbReference type="EMBL" id="QKJ28479.1"/>
    </source>
</evidence>
<sequence>MPIRNQIATIVQTLAGNPSFIYGTAGELNALADDAAFPGVFLYPLQNIEIKPAVNGSVDNSFSIYLEFLFKTEFGQYTADNETYVNQALQLANQFMIKASNYREDNGRYFRVKTGEKAKCVPVYNKFDVNTTGIGLTLTLSAMYSPDIV</sequence>
<dbReference type="RefSeq" id="WP_173413181.1">
    <property type="nucleotide sequence ID" value="NZ_CP054139.1"/>
</dbReference>
<gene>
    <name evidence="1" type="ORF">HQ865_01455</name>
</gene>
<dbReference type="EMBL" id="CP054139">
    <property type="protein sequence ID" value="QKJ28479.1"/>
    <property type="molecule type" value="Genomic_DNA"/>
</dbReference>
<dbReference type="AlphaFoldDB" id="A0A7D4UBT2"/>
<accession>A0A7D4UBT2</accession>
<proteinExistence type="predicted"/>
<keyword evidence="2" id="KW-1185">Reference proteome</keyword>
<evidence type="ECO:0000313" key="2">
    <source>
        <dbReference type="Proteomes" id="UP000505355"/>
    </source>
</evidence>
<dbReference type="Proteomes" id="UP000505355">
    <property type="component" value="Chromosome"/>
</dbReference>
<dbReference type="KEGG" id="mmab:HQ865_01455"/>